<accession>A0ABY9INZ8</accession>
<dbReference type="EMBL" id="CP120988">
    <property type="protein sequence ID" value="WLQ57002.1"/>
    <property type="molecule type" value="Genomic_DNA"/>
</dbReference>
<dbReference type="InterPro" id="IPR004155">
    <property type="entry name" value="PBS_lyase_HEAT"/>
</dbReference>
<name>A0ABY9INZ8_9ACTN</name>
<dbReference type="InterPro" id="IPR016024">
    <property type="entry name" value="ARM-type_fold"/>
</dbReference>
<dbReference type="InterPro" id="IPR011989">
    <property type="entry name" value="ARM-like"/>
</dbReference>
<dbReference type="RefSeq" id="WP_306071327.1">
    <property type="nucleotide sequence ID" value="NZ_CP120988.1"/>
</dbReference>
<organism evidence="1 2">
    <name type="scientific">Streptomyces poriferorum</name>
    <dbReference type="NCBI Taxonomy" id="2798799"/>
    <lineage>
        <taxon>Bacteria</taxon>
        <taxon>Bacillati</taxon>
        <taxon>Actinomycetota</taxon>
        <taxon>Actinomycetes</taxon>
        <taxon>Kitasatosporales</taxon>
        <taxon>Streptomycetaceae</taxon>
        <taxon>Streptomyces</taxon>
    </lineage>
</organism>
<sequence length="536" mass="58538">MTEQDTRAQRLARLAAQVDWSKVTDLYTGERYGPEVLTGLWATDRVTAGRTCMDLRFAAIGDGSSVSGAAAEILPFLVEAARDPDVTVRFEILQTIADIAGTGNTAPTAKVDRILEGRWRPTVDAAWPAAWERAAEELLPLLDDRDYVIRGGAVRALAQSAAHADTLIADFRTRFDDEPDPWSAGCLVLGVGELARHATRRRGEALAWLRHRMTVEGKGEEPDINEDVDAWLAWDEEIRHDVRLQAVEALCRALPGHADPRYAPVTTAALLTSSAATAYPPAECFFSRIDVIAEADRRLGADLPGRLALAHALLRHDRTDERAGGLRIAATLMSRWRSAVPALLPAVAELVGDARPQNRAFALRVLAMCGAAAHPWADLVATHLTPAGEPDELTREHAAWALSRMGDDRCVPYLLELLRTRGDFTHRPTGSIDRPWNRSDLSLAEALAPFAARGDVPFAPLPEDPAAGEQIPHDHRSDAMAVVRRLCRLPADPAQVAPHLLALLDADERPVRHDNWRSVRDDEALCAAARAVLDAV</sequence>
<reference evidence="1 2" key="1">
    <citation type="submission" date="2023-03" db="EMBL/GenBank/DDBJ databases">
        <title>Isolation and description of six Streptomyces strains from soil environments, able to metabolize different microbial glucans.</title>
        <authorList>
            <person name="Widen T."/>
            <person name="Larsbrink J."/>
        </authorList>
    </citation>
    <scope>NUCLEOTIDE SEQUENCE [LARGE SCALE GENOMIC DNA]</scope>
    <source>
        <strain evidence="1 2">Alt2</strain>
    </source>
</reference>
<proteinExistence type="predicted"/>
<keyword evidence="2" id="KW-1185">Reference proteome</keyword>
<dbReference type="SUPFAM" id="SSF48371">
    <property type="entry name" value="ARM repeat"/>
    <property type="match status" value="1"/>
</dbReference>
<gene>
    <name evidence="1" type="ORF">P8A19_16775</name>
</gene>
<dbReference type="PROSITE" id="PS50077">
    <property type="entry name" value="HEAT_REPEAT"/>
    <property type="match status" value="1"/>
</dbReference>
<evidence type="ECO:0000313" key="1">
    <source>
        <dbReference type="EMBL" id="WLQ57002.1"/>
    </source>
</evidence>
<dbReference type="Proteomes" id="UP001235744">
    <property type="component" value="Chromosome"/>
</dbReference>
<dbReference type="Pfam" id="PF13646">
    <property type="entry name" value="HEAT_2"/>
    <property type="match status" value="1"/>
</dbReference>
<dbReference type="InterPro" id="IPR021133">
    <property type="entry name" value="HEAT_type_2"/>
</dbReference>
<dbReference type="Gene3D" id="1.25.10.10">
    <property type="entry name" value="Leucine-rich Repeat Variant"/>
    <property type="match status" value="2"/>
</dbReference>
<protein>
    <submittedName>
        <fullName evidence="1">HEAT repeat domain-containing protein</fullName>
    </submittedName>
</protein>
<evidence type="ECO:0000313" key="2">
    <source>
        <dbReference type="Proteomes" id="UP001235744"/>
    </source>
</evidence>
<dbReference type="SMART" id="SM00567">
    <property type="entry name" value="EZ_HEAT"/>
    <property type="match status" value="2"/>
</dbReference>